<feature type="region of interest" description="Disordered" evidence="1">
    <location>
        <begin position="168"/>
        <end position="190"/>
    </location>
</feature>
<evidence type="ECO:0000313" key="4">
    <source>
        <dbReference type="Proteomes" id="UP000064201"/>
    </source>
</evidence>
<dbReference type="GO" id="GO:0042597">
    <property type="term" value="C:periplasmic space"/>
    <property type="evidence" value="ECO:0007669"/>
    <property type="project" value="InterPro"/>
</dbReference>
<dbReference type="InterPro" id="IPR012899">
    <property type="entry name" value="LTXXQ"/>
</dbReference>
<gene>
    <name evidence="3" type="ORF">TVD_02710</name>
</gene>
<evidence type="ECO:0008006" key="5">
    <source>
        <dbReference type="Google" id="ProtNLM"/>
    </source>
</evidence>
<proteinExistence type="predicted"/>
<organism evidence="3 4">
    <name type="scientific">Thioalkalivibrio versutus</name>
    <dbReference type="NCBI Taxonomy" id="106634"/>
    <lineage>
        <taxon>Bacteria</taxon>
        <taxon>Pseudomonadati</taxon>
        <taxon>Pseudomonadota</taxon>
        <taxon>Gammaproteobacteria</taxon>
        <taxon>Chromatiales</taxon>
        <taxon>Ectothiorhodospiraceae</taxon>
        <taxon>Thioalkalivibrio</taxon>
    </lineage>
</organism>
<feature type="chain" id="PRO_5002553956" description="Zinc resistance-associated protein" evidence="2">
    <location>
        <begin position="24"/>
        <end position="190"/>
    </location>
</feature>
<dbReference type="Gene3D" id="1.20.120.1490">
    <property type="match status" value="1"/>
</dbReference>
<keyword evidence="4" id="KW-1185">Reference proteome</keyword>
<feature type="signal peptide" evidence="2">
    <location>
        <begin position="1"/>
        <end position="23"/>
    </location>
</feature>
<evidence type="ECO:0000256" key="2">
    <source>
        <dbReference type="SAM" id="SignalP"/>
    </source>
</evidence>
<dbReference type="PATRIC" id="fig|106634.4.peg.548"/>
<dbReference type="EMBL" id="CP011367">
    <property type="protein sequence ID" value="AKJ94350.1"/>
    <property type="molecule type" value="Genomic_DNA"/>
</dbReference>
<dbReference type="RefSeq" id="WP_047250744.1">
    <property type="nucleotide sequence ID" value="NZ_CP011367.1"/>
</dbReference>
<dbReference type="Pfam" id="PF07813">
    <property type="entry name" value="LTXXQ"/>
    <property type="match status" value="1"/>
</dbReference>
<name>A0A0G3FZE7_9GAMM</name>
<sequence length="190" mass="21183">MRRVIAFSGLVGASLALVMSASAAANPYSGLQEREIKALSAQETEDLLEGRGMGMALPAELHGYPGPLHVLEVAAELGLTSEQRRETERLFETMREQARQLGRRIVERERELDERFAEGAISSDTIETLTVAIGELRGRLRHLHLSYHLKMDALLSEEQKVRYRQARGYHGEAEDSPGDGHHHGHPGHHH</sequence>
<accession>A0A0G3FZE7</accession>
<dbReference type="KEGG" id="tvr:TVD_02710"/>
<dbReference type="Proteomes" id="UP000064201">
    <property type="component" value="Chromosome"/>
</dbReference>
<feature type="compositionally biased region" description="Basic and acidic residues" evidence="1">
    <location>
        <begin position="169"/>
        <end position="181"/>
    </location>
</feature>
<evidence type="ECO:0000256" key="1">
    <source>
        <dbReference type="SAM" id="MobiDB-lite"/>
    </source>
</evidence>
<dbReference type="AlphaFoldDB" id="A0A0G3FZE7"/>
<evidence type="ECO:0000313" key="3">
    <source>
        <dbReference type="EMBL" id="AKJ94350.1"/>
    </source>
</evidence>
<reference evidence="3 4" key="1">
    <citation type="submission" date="2015-04" db="EMBL/GenBank/DDBJ databases">
        <title>Complete Sequence for the Genome of the Thioalkalivibrio versutus D301.</title>
        <authorList>
            <person name="Mu T."/>
            <person name="Zhou J."/>
            <person name="Xu X."/>
        </authorList>
    </citation>
    <scope>NUCLEOTIDE SEQUENCE [LARGE SCALE GENOMIC DNA]</scope>
    <source>
        <strain evidence="3 4">D301</strain>
    </source>
</reference>
<keyword evidence="2" id="KW-0732">Signal</keyword>
<dbReference type="STRING" id="106634.TVD_02710"/>
<dbReference type="OrthoDB" id="7353511at2"/>
<protein>
    <recommendedName>
        <fullName evidence="5">Zinc resistance-associated protein</fullName>
    </recommendedName>
</protein>